<dbReference type="InterPro" id="IPR001977">
    <property type="entry name" value="Depp_CoAkinase"/>
</dbReference>
<organism evidence="6 7">
    <name type="scientific">Biomphalaria glabrata</name>
    <name type="common">Bloodfluke planorb</name>
    <name type="synonym">Freshwater snail</name>
    <dbReference type="NCBI Taxonomy" id="6526"/>
    <lineage>
        <taxon>Eukaryota</taxon>
        <taxon>Metazoa</taxon>
        <taxon>Spiralia</taxon>
        <taxon>Lophotrochozoa</taxon>
        <taxon>Mollusca</taxon>
        <taxon>Gastropoda</taxon>
        <taxon>Heterobranchia</taxon>
        <taxon>Euthyneura</taxon>
        <taxon>Panpulmonata</taxon>
        <taxon>Hygrophila</taxon>
        <taxon>Lymnaeoidea</taxon>
        <taxon>Planorbidae</taxon>
        <taxon>Biomphalaria</taxon>
    </lineage>
</organism>
<sequence length="227" mass="25687">MFLVGLTGGIATGKSTVTKIFREELGCACIDADAIARQVVEPGTSANKMIRVAFGEDICFPDGTLNREKLGDIIFHDESKRYKLNSIVHPAVKKQMLWEIFLYFLKGYHFVILDIPLLFETRQLLPFLTFSIVVFCTENQQVKRLMERNQLSEADAMARIKSQLPLDEKCQMGSFTIDNTGTIEETRSYTLNIYKTLCSSKRHLSLRFGIVAVVSLLLGTFFLLSQN</sequence>
<dbReference type="PROSITE" id="PS51219">
    <property type="entry name" value="DPCK"/>
    <property type="match status" value="1"/>
</dbReference>
<dbReference type="HAMAP" id="MF_00376">
    <property type="entry name" value="Dephospho_CoA_kinase"/>
    <property type="match status" value="1"/>
</dbReference>
<comment type="similarity">
    <text evidence="1">Belongs to the CoaE family.</text>
</comment>
<evidence type="ECO:0000256" key="4">
    <source>
        <dbReference type="ARBA" id="ARBA00044157"/>
    </source>
</evidence>
<dbReference type="GO" id="GO:0015937">
    <property type="term" value="P:coenzyme A biosynthetic process"/>
    <property type="evidence" value="ECO:0007669"/>
    <property type="project" value="InterPro"/>
</dbReference>
<accession>A0A2C9JRQ7</accession>
<dbReference type="PANTHER" id="PTHR10695:SF46">
    <property type="entry name" value="BIFUNCTIONAL COENZYME A SYNTHASE-RELATED"/>
    <property type="match status" value="1"/>
</dbReference>
<evidence type="ECO:0000256" key="5">
    <source>
        <dbReference type="SAM" id="Phobius"/>
    </source>
</evidence>
<dbReference type="GO" id="GO:0005524">
    <property type="term" value="F:ATP binding"/>
    <property type="evidence" value="ECO:0007669"/>
    <property type="project" value="UniProtKB-KW"/>
</dbReference>
<dbReference type="InterPro" id="IPR027417">
    <property type="entry name" value="P-loop_NTPase"/>
</dbReference>
<keyword evidence="5" id="KW-1133">Transmembrane helix</keyword>
<gene>
    <name evidence="6" type="primary">106065381</name>
</gene>
<dbReference type="EnsemblMetazoa" id="BGLB007003-RB">
    <property type="protein sequence ID" value="BGLB007003-PB"/>
    <property type="gene ID" value="BGLB007003"/>
</dbReference>
<dbReference type="SUPFAM" id="SSF52540">
    <property type="entry name" value="P-loop containing nucleoside triphosphate hydrolases"/>
    <property type="match status" value="1"/>
</dbReference>
<dbReference type="OrthoDB" id="247245at2759"/>
<dbReference type="VEuPathDB" id="VectorBase:BGLAX_031677"/>
<dbReference type="CDD" id="cd02022">
    <property type="entry name" value="DPCK"/>
    <property type="match status" value="1"/>
</dbReference>
<dbReference type="RefSeq" id="XP_013079628.2">
    <property type="nucleotide sequence ID" value="XM_013224174.2"/>
</dbReference>
<keyword evidence="3" id="KW-0067">ATP-binding</keyword>
<feature type="transmembrane region" description="Helical" evidence="5">
    <location>
        <begin position="204"/>
        <end position="224"/>
    </location>
</feature>
<keyword evidence="5" id="KW-0472">Membrane</keyword>
<dbReference type="Proteomes" id="UP000076420">
    <property type="component" value="Unassembled WGS sequence"/>
</dbReference>
<dbReference type="VEuPathDB" id="VectorBase:BGLB007003"/>
<evidence type="ECO:0000256" key="1">
    <source>
        <dbReference type="ARBA" id="ARBA00009018"/>
    </source>
</evidence>
<dbReference type="GO" id="GO:0004140">
    <property type="term" value="F:dephospho-CoA kinase activity"/>
    <property type="evidence" value="ECO:0007669"/>
    <property type="project" value="InterPro"/>
</dbReference>
<name>A0A2C9JRQ7_BIOGL</name>
<evidence type="ECO:0000256" key="2">
    <source>
        <dbReference type="ARBA" id="ARBA00022741"/>
    </source>
</evidence>
<dbReference type="AlphaFoldDB" id="A0A2C9JRQ7"/>
<dbReference type="Pfam" id="PF01121">
    <property type="entry name" value="CoaE"/>
    <property type="match status" value="1"/>
</dbReference>
<proteinExistence type="inferred from homology"/>
<dbReference type="GO" id="GO:0005737">
    <property type="term" value="C:cytoplasm"/>
    <property type="evidence" value="ECO:0007669"/>
    <property type="project" value="UniProtKB-ARBA"/>
</dbReference>
<keyword evidence="2" id="KW-0547">Nucleotide-binding</keyword>
<dbReference type="FunFam" id="3.40.50.300:FF:000485">
    <property type="entry name" value="Dephospho-CoA kinase CAB5"/>
    <property type="match status" value="1"/>
</dbReference>
<reference evidence="6" key="1">
    <citation type="submission" date="2020-05" db="UniProtKB">
        <authorList>
            <consortium name="EnsemblMetazoa"/>
        </authorList>
    </citation>
    <scope>IDENTIFICATION</scope>
    <source>
        <strain evidence="6">BB02</strain>
    </source>
</reference>
<keyword evidence="5" id="KW-0812">Transmembrane</keyword>
<evidence type="ECO:0000313" key="6">
    <source>
        <dbReference type="EnsemblMetazoa" id="BGLB007003-PB"/>
    </source>
</evidence>
<dbReference type="Gene3D" id="3.40.50.300">
    <property type="entry name" value="P-loop containing nucleotide triphosphate hydrolases"/>
    <property type="match status" value="1"/>
</dbReference>
<dbReference type="NCBIfam" id="TIGR00152">
    <property type="entry name" value="dephospho-CoA kinase"/>
    <property type="match status" value="1"/>
</dbReference>
<protein>
    <recommendedName>
        <fullName evidence="4">Dephospho-CoA kinase domain-containing protein</fullName>
    </recommendedName>
</protein>
<dbReference type="KEGG" id="bgt:106065381"/>
<dbReference type="STRING" id="6526.A0A2C9JRQ7"/>
<evidence type="ECO:0000313" key="7">
    <source>
        <dbReference type="Proteomes" id="UP000076420"/>
    </source>
</evidence>
<evidence type="ECO:0000256" key="3">
    <source>
        <dbReference type="ARBA" id="ARBA00022840"/>
    </source>
</evidence>
<dbReference type="PANTHER" id="PTHR10695">
    <property type="entry name" value="DEPHOSPHO-COA KINASE-RELATED"/>
    <property type="match status" value="1"/>
</dbReference>